<comment type="caution">
    <text evidence="1">The sequence shown here is derived from an EMBL/GenBank/DDBJ whole genome shotgun (WGS) entry which is preliminary data.</text>
</comment>
<dbReference type="AlphaFoldDB" id="B0MV07"/>
<dbReference type="EMBL" id="ABFK02000017">
    <property type="protein sequence ID" value="EDS03892.1"/>
    <property type="molecule type" value="Genomic_DNA"/>
</dbReference>
<name>B0MV07_9BACT</name>
<reference evidence="1" key="2">
    <citation type="submission" date="2013-09" db="EMBL/GenBank/DDBJ databases">
        <title>Draft genome sequence of Alistipes putredinis (DSM 17216).</title>
        <authorList>
            <person name="Sudarsanam P."/>
            <person name="Ley R."/>
            <person name="Guruge J."/>
            <person name="Turnbaugh P.J."/>
            <person name="Mahowald M."/>
            <person name="Liep D."/>
            <person name="Gordon J."/>
        </authorList>
    </citation>
    <scope>NUCLEOTIDE SEQUENCE</scope>
    <source>
        <strain evidence="1">DSM 17216</strain>
    </source>
</reference>
<accession>B0MV07</accession>
<dbReference type="HOGENOM" id="CLU_2379865_0_0_10"/>
<keyword evidence="2" id="KW-1185">Reference proteome</keyword>
<reference evidence="1" key="1">
    <citation type="submission" date="2007-10" db="EMBL/GenBank/DDBJ databases">
        <authorList>
            <person name="Fulton L."/>
            <person name="Clifton S."/>
            <person name="Fulton B."/>
            <person name="Xu J."/>
            <person name="Minx P."/>
            <person name="Pepin K.H."/>
            <person name="Johnson M."/>
            <person name="Thiruvilangam P."/>
            <person name="Bhonagiri V."/>
            <person name="Nash W.E."/>
            <person name="Mardis E.R."/>
            <person name="Wilson R.K."/>
        </authorList>
    </citation>
    <scope>NUCLEOTIDE SEQUENCE [LARGE SCALE GENOMIC DNA]</scope>
    <source>
        <strain evidence="1">DSM 17216</strain>
    </source>
</reference>
<proteinExistence type="predicted"/>
<evidence type="ECO:0000313" key="1">
    <source>
        <dbReference type="EMBL" id="EDS03892.1"/>
    </source>
</evidence>
<dbReference type="Proteomes" id="UP000005819">
    <property type="component" value="Unassembled WGS sequence"/>
</dbReference>
<organism evidence="1 2">
    <name type="scientific">Alistipes putredinis DSM 17216</name>
    <dbReference type="NCBI Taxonomy" id="445970"/>
    <lineage>
        <taxon>Bacteria</taxon>
        <taxon>Pseudomonadati</taxon>
        <taxon>Bacteroidota</taxon>
        <taxon>Bacteroidia</taxon>
        <taxon>Bacteroidales</taxon>
        <taxon>Rikenellaceae</taxon>
        <taxon>Alistipes</taxon>
    </lineage>
</organism>
<gene>
    <name evidence="1" type="ORF">ALIPUT_00950</name>
</gene>
<evidence type="ECO:0000313" key="2">
    <source>
        <dbReference type="Proteomes" id="UP000005819"/>
    </source>
</evidence>
<sequence length="94" mass="10631">MGLPAKGIGYMPVRIVCRLEGIRSRFYRRENPCAGGYSGRYFRMPGGDDEDFAGLFSWLRIQISYICILIIYFDVPIGTGSKPTDISTFLRTPL</sequence>
<protein>
    <submittedName>
        <fullName evidence="1">Uncharacterized protein</fullName>
    </submittedName>
</protein>